<keyword evidence="2" id="KW-1185">Reference proteome</keyword>
<protein>
    <submittedName>
        <fullName evidence="1">Uncharacterized protein</fullName>
    </submittedName>
</protein>
<proteinExistence type="predicted"/>
<name>A0AAD9KD78_9ANNE</name>
<accession>A0AAD9KD78</accession>
<comment type="caution">
    <text evidence="1">The sequence shown here is derived from an EMBL/GenBank/DDBJ whole genome shotgun (WGS) entry which is preliminary data.</text>
</comment>
<evidence type="ECO:0000313" key="1">
    <source>
        <dbReference type="EMBL" id="KAK2169518.1"/>
    </source>
</evidence>
<gene>
    <name evidence="1" type="ORF">LSH36_9g12030</name>
</gene>
<dbReference type="AlphaFoldDB" id="A0AAD9KD78"/>
<sequence length="72" mass="8037">MDGGCEYFLTNKSLDDDGWQQGSSRQVQVATEAVHSLQRLLQKHKEFTVLASIKQQENNTGSIITLSVDGQR</sequence>
<dbReference type="Proteomes" id="UP001208570">
    <property type="component" value="Unassembled WGS sequence"/>
</dbReference>
<reference evidence="1" key="1">
    <citation type="journal article" date="2023" name="Mol. Biol. Evol.">
        <title>Third-Generation Sequencing Reveals the Adaptive Role of the Epigenome in Three Deep-Sea Polychaetes.</title>
        <authorList>
            <person name="Perez M."/>
            <person name="Aroh O."/>
            <person name="Sun Y."/>
            <person name="Lan Y."/>
            <person name="Juniper S.K."/>
            <person name="Young C.R."/>
            <person name="Angers B."/>
            <person name="Qian P.Y."/>
        </authorList>
    </citation>
    <scope>NUCLEOTIDE SEQUENCE</scope>
    <source>
        <strain evidence="1">P08H-3</strain>
    </source>
</reference>
<organism evidence="1 2">
    <name type="scientific">Paralvinella palmiformis</name>
    <dbReference type="NCBI Taxonomy" id="53620"/>
    <lineage>
        <taxon>Eukaryota</taxon>
        <taxon>Metazoa</taxon>
        <taxon>Spiralia</taxon>
        <taxon>Lophotrochozoa</taxon>
        <taxon>Annelida</taxon>
        <taxon>Polychaeta</taxon>
        <taxon>Sedentaria</taxon>
        <taxon>Canalipalpata</taxon>
        <taxon>Terebellida</taxon>
        <taxon>Terebelliformia</taxon>
        <taxon>Alvinellidae</taxon>
        <taxon>Paralvinella</taxon>
    </lineage>
</organism>
<evidence type="ECO:0000313" key="2">
    <source>
        <dbReference type="Proteomes" id="UP001208570"/>
    </source>
</evidence>
<dbReference type="Gene3D" id="2.60.120.200">
    <property type="match status" value="1"/>
</dbReference>
<dbReference type="EMBL" id="JAODUP010000009">
    <property type="protein sequence ID" value="KAK2169518.1"/>
    <property type="molecule type" value="Genomic_DNA"/>
</dbReference>